<reference evidence="2" key="1">
    <citation type="journal article" date="2019" name="Microbiol. Resour. Announc.">
        <title>Complete Genome Sequence of Halomonas olivaria, a Moderately Halophilic Bacterium Isolated from Olive Processing Effluents, Obtained by Nanopore Sequencing.</title>
        <authorList>
            <person name="Nagata S."/>
            <person name="Ii K.M."/>
            <person name="Tsukimi T."/>
            <person name="Miura M.C."/>
            <person name="Galipon J."/>
            <person name="Arakawa K."/>
        </authorList>
    </citation>
    <scope>NUCLEOTIDE SEQUENCE [LARGE SCALE GENOMIC DNA]</scope>
    <source>
        <strain evidence="2">TYRC17</strain>
    </source>
</reference>
<accession>A0ABM7GG28</accession>
<dbReference type="Proteomes" id="UP000289555">
    <property type="component" value="Chromosome"/>
</dbReference>
<name>A0ABM7GG28_9GAMM</name>
<protein>
    <submittedName>
        <fullName evidence="1">Uncharacterized protein</fullName>
    </submittedName>
</protein>
<proteinExistence type="predicted"/>
<dbReference type="EMBL" id="AP019416">
    <property type="protein sequence ID" value="BBI49478.1"/>
    <property type="molecule type" value="Genomic_DNA"/>
</dbReference>
<evidence type="ECO:0000313" key="2">
    <source>
        <dbReference type="Proteomes" id="UP000289555"/>
    </source>
</evidence>
<sequence length="69" mass="7914">MSQQLIFVRKTSNAEEDTSREALMADAKALPQQLNQSLLEVFIGKNDENPTERSFIMKLFDWLKPSANK</sequence>
<evidence type="ECO:0000313" key="1">
    <source>
        <dbReference type="EMBL" id="BBI49478.1"/>
    </source>
</evidence>
<keyword evidence="2" id="KW-1185">Reference proteome</keyword>
<gene>
    <name evidence="1" type="ORF">HORIV_18990</name>
</gene>
<organism evidence="1 2">
    <name type="scientific">Vreelandella olivaria</name>
    <dbReference type="NCBI Taxonomy" id="390919"/>
    <lineage>
        <taxon>Bacteria</taxon>
        <taxon>Pseudomonadati</taxon>
        <taxon>Pseudomonadota</taxon>
        <taxon>Gammaproteobacteria</taxon>
        <taxon>Oceanospirillales</taxon>
        <taxon>Halomonadaceae</taxon>
        <taxon>Vreelandella</taxon>
    </lineage>
</organism>